<dbReference type="Gene3D" id="3.90.1720.10">
    <property type="entry name" value="endopeptidase domain like (from Nostoc punctiforme)"/>
    <property type="match status" value="1"/>
</dbReference>
<dbReference type="EMBL" id="PVNH01000004">
    <property type="protein sequence ID" value="PRX48729.1"/>
    <property type="molecule type" value="Genomic_DNA"/>
</dbReference>
<evidence type="ECO:0000256" key="3">
    <source>
        <dbReference type="ARBA" id="ARBA00022801"/>
    </source>
</evidence>
<keyword evidence="8" id="KW-1185">Reference proteome</keyword>
<feature type="domain" description="NlpC/P60" evidence="6">
    <location>
        <begin position="160"/>
        <end position="276"/>
    </location>
</feature>
<evidence type="ECO:0000313" key="7">
    <source>
        <dbReference type="EMBL" id="PRX48729.1"/>
    </source>
</evidence>
<name>A0A2T0LXP0_9PSEU</name>
<accession>A0A2T0LXP0</accession>
<feature type="compositionally biased region" description="Pro residues" evidence="5">
    <location>
        <begin position="140"/>
        <end position="149"/>
    </location>
</feature>
<keyword evidence="4" id="KW-0788">Thiol protease</keyword>
<dbReference type="InterPro" id="IPR000064">
    <property type="entry name" value="NLP_P60_dom"/>
</dbReference>
<dbReference type="GO" id="GO:0008234">
    <property type="term" value="F:cysteine-type peptidase activity"/>
    <property type="evidence" value="ECO:0007669"/>
    <property type="project" value="UniProtKB-KW"/>
</dbReference>
<dbReference type="Pfam" id="PF00877">
    <property type="entry name" value="NLPC_P60"/>
    <property type="match status" value="1"/>
</dbReference>
<keyword evidence="3" id="KW-0378">Hydrolase</keyword>
<protein>
    <submittedName>
        <fullName evidence="7">NlpC/P60 family protein</fullName>
    </submittedName>
</protein>
<dbReference type="PANTHER" id="PTHR47359">
    <property type="entry name" value="PEPTIDOGLYCAN DL-ENDOPEPTIDASE CWLO"/>
    <property type="match status" value="1"/>
</dbReference>
<evidence type="ECO:0000256" key="4">
    <source>
        <dbReference type="ARBA" id="ARBA00022807"/>
    </source>
</evidence>
<dbReference type="PROSITE" id="PS51935">
    <property type="entry name" value="NLPC_P60"/>
    <property type="match status" value="1"/>
</dbReference>
<dbReference type="GO" id="GO:0006508">
    <property type="term" value="P:proteolysis"/>
    <property type="evidence" value="ECO:0007669"/>
    <property type="project" value="UniProtKB-KW"/>
</dbReference>
<evidence type="ECO:0000256" key="1">
    <source>
        <dbReference type="ARBA" id="ARBA00007074"/>
    </source>
</evidence>
<gene>
    <name evidence="7" type="ORF">B0I33_104547</name>
</gene>
<evidence type="ECO:0000256" key="2">
    <source>
        <dbReference type="ARBA" id="ARBA00022670"/>
    </source>
</evidence>
<keyword evidence="2" id="KW-0645">Protease</keyword>
<feature type="region of interest" description="Disordered" evidence="5">
    <location>
        <begin position="133"/>
        <end position="160"/>
    </location>
</feature>
<evidence type="ECO:0000313" key="8">
    <source>
        <dbReference type="Proteomes" id="UP000238362"/>
    </source>
</evidence>
<organism evidence="7 8">
    <name type="scientific">Prauserella shujinwangii</name>
    <dbReference type="NCBI Taxonomy" id="1453103"/>
    <lineage>
        <taxon>Bacteria</taxon>
        <taxon>Bacillati</taxon>
        <taxon>Actinomycetota</taxon>
        <taxon>Actinomycetes</taxon>
        <taxon>Pseudonocardiales</taxon>
        <taxon>Pseudonocardiaceae</taxon>
        <taxon>Prauserella</taxon>
    </lineage>
</organism>
<dbReference type="PANTHER" id="PTHR47359:SF3">
    <property type="entry name" value="NLP_P60 DOMAIN-CONTAINING PROTEIN-RELATED"/>
    <property type="match status" value="1"/>
</dbReference>
<evidence type="ECO:0000259" key="6">
    <source>
        <dbReference type="PROSITE" id="PS51935"/>
    </source>
</evidence>
<dbReference type="SUPFAM" id="SSF54001">
    <property type="entry name" value="Cysteine proteinases"/>
    <property type="match status" value="1"/>
</dbReference>
<proteinExistence type="inferred from homology"/>
<dbReference type="AlphaFoldDB" id="A0A2T0LXP0"/>
<sequence>MLTSTSSRSGRRRVASAAAGTALTAATLLGSPGTGSAVLTARQTLADVPTTVEQGTKVTFSGDLTGLVDRPLTRQRVDLQWRSGPGQPWRTSAHDTTDADGEVAVRAAVTRDAQWRLRFPGNQVYDPAASRAVAVDAKEPPPPPPPEPKPQPKPEPEQAAPVGRRIVEVAASLAGTPYRYGAEGPGSFDCSGFTRYVHRQVGIALPRTSSQQRAAVPHLAKHAKRPGDLVFFHDGGSVYHVGIYAGGNQIWAAPEPGDVVRRQDIWTSAYTVGRAW</sequence>
<dbReference type="InterPro" id="IPR038765">
    <property type="entry name" value="Papain-like_cys_pep_sf"/>
</dbReference>
<dbReference type="Proteomes" id="UP000238362">
    <property type="component" value="Unassembled WGS sequence"/>
</dbReference>
<comment type="similarity">
    <text evidence="1">Belongs to the peptidase C40 family.</text>
</comment>
<comment type="caution">
    <text evidence="7">The sequence shown here is derived from an EMBL/GenBank/DDBJ whole genome shotgun (WGS) entry which is preliminary data.</text>
</comment>
<dbReference type="InterPro" id="IPR051794">
    <property type="entry name" value="PG_Endopeptidase_C40"/>
</dbReference>
<evidence type="ECO:0000256" key="5">
    <source>
        <dbReference type="SAM" id="MobiDB-lite"/>
    </source>
</evidence>
<reference evidence="7 8" key="1">
    <citation type="submission" date="2018-03" db="EMBL/GenBank/DDBJ databases">
        <title>Genomic Encyclopedia of Type Strains, Phase III (KMG-III): the genomes of soil and plant-associated and newly described type strains.</title>
        <authorList>
            <person name="Whitman W."/>
        </authorList>
    </citation>
    <scope>NUCLEOTIDE SEQUENCE [LARGE SCALE GENOMIC DNA]</scope>
    <source>
        <strain evidence="7 8">CGMCC 4.7125</strain>
    </source>
</reference>